<dbReference type="PANTHER" id="PTHR36121:SF1">
    <property type="entry name" value="PROTEIN SXY"/>
    <property type="match status" value="1"/>
</dbReference>
<dbReference type="InterPro" id="IPR047525">
    <property type="entry name" value="TfoX-like"/>
</dbReference>
<sequence>MSDAAIDTLPGIGPVTQSRLADAGIRTVSELRSMGSVEAYRRLKFMLPRQVSLNAPYALEAALRGCHWLDLPQDVKAALQEQAKITDEAFRRGGVARCAL</sequence>
<comment type="caution">
    <text evidence="2">The sequence shown here is derived from an EMBL/GenBank/DDBJ whole genome shotgun (WGS) entry which is preliminary data.</text>
</comment>
<dbReference type="Gene3D" id="1.10.150.20">
    <property type="entry name" value="5' to 3' exonuclease, C-terminal subdomain"/>
    <property type="match status" value="1"/>
</dbReference>
<reference evidence="2 3" key="1">
    <citation type="journal article" date="2019" name="Syst. Appl. Microbiol.">
        <title>Microvirga tunisiensis sp. nov., a root nodule symbiotic bacterium isolated from Lupinus micranthus and L. luteus grown in Northern Tunisia.</title>
        <authorList>
            <person name="Msaddak A."/>
            <person name="Rejili M."/>
            <person name="Duran D."/>
            <person name="Mars M."/>
            <person name="Palacios J.M."/>
            <person name="Ruiz-Argueso T."/>
            <person name="Rey L."/>
            <person name="Imperial J."/>
        </authorList>
    </citation>
    <scope>NUCLEOTIDE SEQUENCE [LARGE SCALE GENOMIC DNA]</scope>
    <source>
        <strain evidence="2 3">Lmie10</strain>
    </source>
</reference>
<gene>
    <name evidence="2" type="ORF">FS320_07205</name>
</gene>
<dbReference type="RefSeq" id="WP_152710404.1">
    <property type="nucleotide sequence ID" value="NZ_VOSJ01000015.1"/>
</dbReference>
<dbReference type="Proteomes" id="UP000403266">
    <property type="component" value="Unassembled WGS sequence"/>
</dbReference>
<dbReference type="Pfam" id="PF04994">
    <property type="entry name" value="TfoX_C"/>
    <property type="match status" value="1"/>
</dbReference>
<evidence type="ECO:0000313" key="3">
    <source>
        <dbReference type="Proteomes" id="UP000403266"/>
    </source>
</evidence>
<proteinExistence type="predicted"/>
<dbReference type="AlphaFoldDB" id="A0A5N7MDT8"/>
<evidence type="ECO:0000259" key="1">
    <source>
        <dbReference type="Pfam" id="PF04994"/>
    </source>
</evidence>
<feature type="domain" description="TfoX C-terminal" evidence="1">
    <location>
        <begin position="5"/>
        <end position="82"/>
    </location>
</feature>
<evidence type="ECO:0000313" key="2">
    <source>
        <dbReference type="EMBL" id="MPR25025.1"/>
    </source>
</evidence>
<dbReference type="InterPro" id="IPR007077">
    <property type="entry name" value="TfoX_C"/>
</dbReference>
<dbReference type="EMBL" id="VOSK01000015">
    <property type="protein sequence ID" value="MPR25025.1"/>
    <property type="molecule type" value="Genomic_DNA"/>
</dbReference>
<dbReference type="PANTHER" id="PTHR36121">
    <property type="entry name" value="PROTEIN SXY"/>
    <property type="match status" value="1"/>
</dbReference>
<protein>
    <submittedName>
        <fullName evidence="2">TfoX/Sxy family protein</fullName>
    </submittedName>
</protein>
<keyword evidence="3" id="KW-1185">Reference proteome</keyword>
<accession>A0A5N7MDT8</accession>
<dbReference type="OrthoDB" id="7861542at2"/>
<name>A0A5N7MDT8_9HYPH</name>
<organism evidence="2 3">
    <name type="scientific">Microvirga tunisiensis</name>
    <dbReference type="NCBI Taxonomy" id="2108360"/>
    <lineage>
        <taxon>Bacteria</taxon>
        <taxon>Pseudomonadati</taxon>
        <taxon>Pseudomonadota</taxon>
        <taxon>Alphaproteobacteria</taxon>
        <taxon>Hyphomicrobiales</taxon>
        <taxon>Methylobacteriaceae</taxon>
        <taxon>Microvirga</taxon>
    </lineage>
</organism>